<dbReference type="SUPFAM" id="SSF54518">
    <property type="entry name" value="Tubby C-terminal domain-like"/>
    <property type="match status" value="1"/>
</dbReference>
<evidence type="ECO:0000313" key="2">
    <source>
        <dbReference type="EMBL" id="KAE8712389.1"/>
    </source>
</evidence>
<gene>
    <name evidence="2" type="ORF">F3Y22_tig00110257pilonHSYRG00073</name>
</gene>
<evidence type="ECO:0000259" key="1">
    <source>
        <dbReference type="Pfam" id="PF01167"/>
    </source>
</evidence>
<evidence type="ECO:0000313" key="3">
    <source>
        <dbReference type="Proteomes" id="UP000436088"/>
    </source>
</evidence>
<feature type="domain" description="Tubby C-terminal" evidence="1">
    <location>
        <begin position="224"/>
        <end position="333"/>
    </location>
</feature>
<dbReference type="EMBL" id="VEPZ02000897">
    <property type="protein sequence ID" value="KAE8712389.1"/>
    <property type="molecule type" value="Genomic_DNA"/>
</dbReference>
<organism evidence="2 3">
    <name type="scientific">Hibiscus syriacus</name>
    <name type="common">Rose of Sharon</name>
    <dbReference type="NCBI Taxonomy" id="106335"/>
    <lineage>
        <taxon>Eukaryota</taxon>
        <taxon>Viridiplantae</taxon>
        <taxon>Streptophyta</taxon>
        <taxon>Embryophyta</taxon>
        <taxon>Tracheophyta</taxon>
        <taxon>Spermatophyta</taxon>
        <taxon>Magnoliopsida</taxon>
        <taxon>eudicotyledons</taxon>
        <taxon>Gunneridae</taxon>
        <taxon>Pentapetalae</taxon>
        <taxon>rosids</taxon>
        <taxon>malvids</taxon>
        <taxon>Malvales</taxon>
        <taxon>Malvaceae</taxon>
        <taxon>Malvoideae</taxon>
        <taxon>Hibiscus</taxon>
    </lineage>
</organism>
<comment type="caution">
    <text evidence="2">The sequence shown here is derived from an EMBL/GenBank/DDBJ whole genome shotgun (WGS) entry which is preliminary data.</text>
</comment>
<dbReference type="CDD" id="cd09272">
    <property type="entry name" value="RNase_HI_RT_Ty1"/>
    <property type="match status" value="1"/>
</dbReference>
<reference evidence="2" key="1">
    <citation type="submission" date="2019-09" db="EMBL/GenBank/DDBJ databases">
        <title>Draft genome information of white flower Hibiscus syriacus.</title>
        <authorList>
            <person name="Kim Y.-M."/>
        </authorList>
    </citation>
    <scope>NUCLEOTIDE SEQUENCE [LARGE SCALE GENOMIC DNA]</scope>
    <source>
        <strain evidence="2">YM2019G1</strain>
    </source>
</reference>
<dbReference type="InterPro" id="IPR000007">
    <property type="entry name" value="Tubby_C"/>
</dbReference>
<keyword evidence="3" id="KW-1185">Reference proteome</keyword>
<dbReference type="Pfam" id="PF01167">
    <property type="entry name" value="Tub"/>
    <property type="match status" value="2"/>
</dbReference>
<proteinExistence type="predicted"/>
<protein>
    <recommendedName>
        <fullName evidence="1">Tubby C-terminal domain-containing protein</fullName>
    </recommendedName>
</protein>
<dbReference type="PANTHER" id="PTHR11439">
    <property type="entry name" value="GAG-POL-RELATED RETROTRANSPOSON"/>
    <property type="match status" value="1"/>
</dbReference>
<sequence length="398" mass="44507">MRGAHPVPTPMVLSPKLSKNGGSLLPDAQMYRSVVGVVLYLNHTRPDIAFSVNRVAQYMHAPCEQHWITVKRILRYLSGTLDYGLIFHKNNTGIQLEAFVDADWASNVDDRRSISGFCVPWRKSTLLKDMGIVCSSKPVIWSDNTSAIAMSENPVFHSCSKHVEMDLHFIMEKVIVGDVTINYVLASHQCADGLTKPLSKAYFSMFREKMHVSGGDVEAIEHTSVTNNRKFLLVARKYSHATCNEYIILLNAEDMSKGSSSYVGKLRSNYLSNRFTILDGRSSSVGSKMAKNNYSRLPNYLVAHISYELDVFGLRSPSRLQCIMETVSATSVAPEGVARTRAEFSRLRGGTNDSDRKIVLQFGKVGKDLFTMDYQYPISAFEAFAICLSSFDTKIAYE</sequence>
<dbReference type="Gene3D" id="3.20.90.10">
    <property type="entry name" value="Tubby Protein, Chain A"/>
    <property type="match status" value="2"/>
</dbReference>
<feature type="domain" description="Tubby C-terminal" evidence="1">
    <location>
        <begin position="353"/>
        <end position="393"/>
    </location>
</feature>
<dbReference type="InterPro" id="IPR025659">
    <property type="entry name" value="Tubby-like_C"/>
</dbReference>
<accession>A0A6A3BC67</accession>
<dbReference type="PRINTS" id="PR01573">
    <property type="entry name" value="SUPERTUBBY"/>
</dbReference>
<dbReference type="AlphaFoldDB" id="A0A6A3BC67"/>
<dbReference type="PANTHER" id="PTHR11439:SF467">
    <property type="entry name" value="INTEGRASE CATALYTIC DOMAIN-CONTAINING PROTEIN"/>
    <property type="match status" value="1"/>
</dbReference>
<dbReference type="Proteomes" id="UP000436088">
    <property type="component" value="Unassembled WGS sequence"/>
</dbReference>
<name>A0A6A3BC67_HIBSY</name>